<keyword evidence="8" id="KW-1185">Reference proteome</keyword>
<dbReference type="InterPro" id="IPR051423">
    <property type="entry name" value="CD225/Dispanin"/>
</dbReference>
<feature type="transmembrane region" description="Helical" evidence="6">
    <location>
        <begin position="65"/>
        <end position="84"/>
    </location>
</feature>
<dbReference type="GeneTree" id="ENSGT01030000234792"/>
<comment type="subcellular location">
    <subcellularLocation>
        <location evidence="1">Membrane</location>
    </subcellularLocation>
</comment>
<proteinExistence type="inferred from homology"/>
<organism evidence="7 8">
    <name type="scientific">Amphilophus citrinellus</name>
    <name type="common">Midas cichlid</name>
    <name type="synonym">Cichlasoma citrinellum</name>
    <dbReference type="NCBI Taxonomy" id="61819"/>
    <lineage>
        <taxon>Eukaryota</taxon>
        <taxon>Metazoa</taxon>
        <taxon>Chordata</taxon>
        <taxon>Craniata</taxon>
        <taxon>Vertebrata</taxon>
        <taxon>Euteleostomi</taxon>
        <taxon>Actinopterygii</taxon>
        <taxon>Neopterygii</taxon>
        <taxon>Teleostei</taxon>
        <taxon>Neoteleostei</taxon>
        <taxon>Acanthomorphata</taxon>
        <taxon>Ovalentaria</taxon>
        <taxon>Cichlomorphae</taxon>
        <taxon>Cichliformes</taxon>
        <taxon>Cichlidae</taxon>
        <taxon>New World cichlids</taxon>
        <taxon>Cichlasomatinae</taxon>
        <taxon>Heroini</taxon>
        <taxon>Amphilophus</taxon>
    </lineage>
</organism>
<dbReference type="Proteomes" id="UP000261340">
    <property type="component" value="Unplaced"/>
</dbReference>
<keyword evidence="4 6" id="KW-1133">Transmembrane helix</keyword>
<name>A0A3Q0QRX8_AMPCI</name>
<dbReference type="InterPro" id="IPR007593">
    <property type="entry name" value="CD225/Dispanin_fam"/>
</dbReference>
<dbReference type="PANTHER" id="PTHR14948">
    <property type="entry name" value="NG5"/>
    <property type="match status" value="1"/>
</dbReference>
<keyword evidence="3 6" id="KW-0812">Transmembrane</keyword>
<evidence type="ECO:0000313" key="7">
    <source>
        <dbReference type="Ensembl" id="ENSACIP00000002159.1"/>
    </source>
</evidence>
<sequence>MERHTMEAGQAHPLPPSYLAWSILNTFCCCLPLGIAAIIYSKKVESANTHGDIDRARDASQTAKTLNIAALICGIIFITIYLSIKLTEKK</sequence>
<dbReference type="Ensembl" id="ENSACIT00000002240.1">
    <property type="protein sequence ID" value="ENSACIP00000002159.1"/>
    <property type="gene ID" value="ENSACIG00000001753.1"/>
</dbReference>
<reference evidence="7" key="1">
    <citation type="submission" date="2025-08" db="UniProtKB">
        <authorList>
            <consortium name="Ensembl"/>
        </authorList>
    </citation>
    <scope>IDENTIFICATION</scope>
</reference>
<accession>A0A3Q0QRX8</accession>
<evidence type="ECO:0000256" key="6">
    <source>
        <dbReference type="SAM" id="Phobius"/>
    </source>
</evidence>
<keyword evidence="5 6" id="KW-0472">Membrane</keyword>
<comment type="similarity">
    <text evidence="2">Belongs to the CD225/Dispanin family.</text>
</comment>
<reference evidence="7" key="2">
    <citation type="submission" date="2025-09" db="UniProtKB">
        <authorList>
            <consortium name="Ensembl"/>
        </authorList>
    </citation>
    <scope>IDENTIFICATION</scope>
</reference>
<dbReference type="STRING" id="61819.ENSACIP00000002159"/>
<dbReference type="Pfam" id="PF04505">
    <property type="entry name" value="CD225"/>
    <property type="match status" value="1"/>
</dbReference>
<evidence type="ECO:0000256" key="5">
    <source>
        <dbReference type="ARBA" id="ARBA00023136"/>
    </source>
</evidence>
<evidence type="ECO:0000256" key="4">
    <source>
        <dbReference type="ARBA" id="ARBA00022989"/>
    </source>
</evidence>
<evidence type="ECO:0000313" key="8">
    <source>
        <dbReference type="Proteomes" id="UP000261340"/>
    </source>
</evidence>
<dbReference type="OMA" id="CKANTAN"/>
<evidence type="ECO:0000256" key="2">
    <source>
        <dbReference type="ARBA" id="ARBA00006843"/>
    </source>
</evidence>
<feature type="transmembrane region" description="Helical" evidence="6">
    <location>
        <begin position="20"/>
        <end position="40"/>
    </location>
</feature>
<protein>
    <submittedName>
        <fullName evidence="7">Uncharacterized protein</fullName>
    </submittedName>
</protein>
<dbReference type="PANTHER" id="PTHR14948:SF46">
    <property type="entry name" value="DISPANIN SUBFAMILY A MEMBER 2B-LIKE-RELATED"/>
    <property type="match status" value="1"/>
</dbReference>
<dbReference type="GO" id="GO:0016020">
    <property type="term" value="C:membrane"/>
    <property type="evidence" value="ECO:0007669"/>
    <property type="project" value="UniProtKB-SubCell"/>
</dbReference>
<evidence type="ECO:0000256" key="1">
    <source>
        <dbReference type="ARBA" id="ARBA00004370"/>
    </source>
</evidence>
<evidence type="ECO:0000256" key="3">
    <source>
        <dbReference type="ARBA" id="ARBA00022692"/>
    </source>
</evidence>
<dbReference type="AlphaFoldDB" id="A0A3Q0QRX8"/>